<accession>G2ECA0</accession>
<evidence type="ECO:0000256" key="1">
    <source>
        <dbReference type="SAM" id="SignalP"/>
    </source>
</evidence>
<dbReference type="AlphaFoldDB" id="G2ECA0"/>
<evidence type="ECO:0000313" key="2">
    <source>
        <dbReference type="EMBL" id="EGV43944.1"/>
    </source>
</evidence>
<protein>
    <recommendedName>
        <fullName evidence="4">Secreted protein</fullName>
    </recommendedName>
</protein>
<feature type="chain" id="PRO_5003428580" description="Secreted protein" evidence="1">
    <location>
        <begin position="18"/>
        <end position="188"/>
    </location>
</feature>
<organism evidence="2 3">
    <name type="scientific">Bizionia argentinensis JUB59</name>
    <dbReference type="NCBI Taxonomy" id="1046627"/>
    <lineage>
        <taxon>Bacteria</taxon>
        <taxon>Pseudomonadati</taxon>
        <taxon>Bacteroidota</taxon>
        <taxon>Flavobacteriia</taxon>
        <taxon>Flavobacteriales</taxon>
        <taxon>Flavobacteriaceae</taxon>
        <taxon>Bizionia</taxon>
    </lineage>
</organism>
<dbReference type="RefSeq" id="WP_008636340.1">
    <property type="nucleotide sequence ID" value="NZ_AFXZ01000015.1"/>
</dbReference>
<evidence type="ECO:0000313" key="3">
    <source>
        <dbReference type="Proteomes" id="UP000003730"/>
    </source>
</evidence>
<dbReference type="PATRIC" id="fig|1046627.3.peg.1156"/>
<comment type="caution">
    <text evidence="2">The sequence shown here is derived from an EMBL/GenBank/DDBJ whole genome shotgun (WGS) entry which is preliminary data.</text>
</comment>
<reference evidence="2 3" key="1">
    <citation type="journal article" date="2008" name="Int. J. Syst. Evol. Microbiol.">
        <title>Bizionia argentinensis sp. nov., isolated from surface marine water in Antarctica.</title>
        <authorList>
            <person name="Bercovich A."/>
            <person name="Vazquez S.C."/>
            <person name="Yankilevich P."/>
            <person name="Coria S.H."/>
            <person name="Foti M."/>
            <person name="Hernandez E."/>
            <person name="Vidal A."/>
            <person name="Ruberto L."/>
            <person name="Melo C."/>
            <person name="Marenssi S."/>
            <person name="Criscuolo M."/>
            <person name="Memoli M."/>
            <person name="Arguelles M."/>
            <person name="Mac Cormack W.P."/>
        </authorList>
    </citation>
    <scope>NUCLEOTIDE SEQUENCE [LARGE SCALE GENOMIC DNA]</scope>
    <source>
        <strain evidence="2 3">JUB59</strain>
    </source>
</reference>
<dbReference type="OrthoDB" id="1524207at2"/>
<keyword evidence="1" id="KW-0732">Signal</keyword>
<name>G2ECA0_9FLAO</name>
<dbReference type="EMBL" id="AFXZ01000015">
    <property type="protein sequence ID" value="EGV43944.1"/>
    <property type="molecule type" value="Genomic_DNA"/>
</dbReference>
<dbReference type="Proteomes" id="UP000003730">
    <property type="component" value="Unassembled WGS sequence"/>
</dbReference>
<sequence length="188" mass="21028">MKTLLCFILLLPLCILAQEQTSSEIFWNQLQAHCGNSYEGEITAGSVPGDGFTGEKLVMHVRACDINDIRIPFFVGENKSRTWVLHLNDDKIISLKHDHRNPDGSEEEITQYGGTSSNTGLSNLQMFPADAHTAQIIAAASTNIWWFTIDETSFTYNLRRIGSDRLFSVSFDLTKTIKTPEAPWGTTD</sequence>
<feature type="signal peptide" evidence="1">
    <location>
        <begin position="1"/>
        <end position="17"/>
    </location>
</feature>
<proteinExistence type="predicted"/>
<dbReference type="eggNOG" id="ENOG502Z8PF">
    <property type="taxonomic scope" value="Bacteria"/>
</dbReference>
<gene>
    <name evidence="2" type="ORF">BZARG_2342</name>
</gene>
<keyword evidence="3" id="KW-1185">Reference proteome</keyword>
<evidence type="ECO:0008006" key="4">
    <source>
        <dbReference type="Google" id="ProtNLM"/>
    </source>
</evidence>